<reference evidence="2 3" key="1">
    <citation type="submission" date="2019-07" db="EMBL/GenBank/DDBJ databases">
        <title>WGS assembly of Gossypium tomentosum.</title>
        <authorList>
            <person name="Chen Z.J."/>
            <person name="Sreedasyam A."/>
            <person name="Ando A."/>
            <person name="Song Q."/>
            <person name="De L."/>
            <person name="Hulse-Kemp A."/>
            <person name="Ding M."/>
            <person name="Ye W."/>
            <person name="Kirkbride R."/>
            <person name="Jenkins J."/>
            <person name="Plott C."/>
            <person name="Lovell J."/>
            <person name="Lin Y.-M."/>
            <person name="Vaughn R."/>
            <person name="Liu B."/>
            <person name="Li W."/>
            <person name="Simpson S."/>
            <person name="Scheffler B."/>
            <person name="Saski C."/>
            <person name="Grover C."/>
            <person name="Hu G."/>
            <person name="Conover J."/>
            <person name="Carlson J."/>
            <person name="Shu S."/>
            <person name="Boston L."/>
            <person name="Williams M."/>
            <person name="Peterson D."/>
            <person name="Mcgee K."/>
            <person name="Jones D."/>
            <person name="Wendel J."/>
            <person name="Stelly D."/>
            <person name="Grimwood J."/>
            <person name="Schmutz J."/>
        </authorList>
    </citation>
    <scope>NUCLEOTIDE SEQUENCE [LARGE SCALE GENOMIC DNA]</scope>
    <source>
        <strain evidence="2">7179.01</strain>
    </source>
</reference>
<proteinExistence type="predicted"/>
<evidence type="ECO:0000256" key="1">
    <source>
        <dbReference type="SAM" id="Phobius"/>
    </source>
</evidence>
<sequence length="66" mass="7787">MRKLIGFLLSDHSKGLFSPGQNLALYHLNHLCPSPARDDNWVALLHFFIPFHMSRLFFLLFLRVNY</sequence>
<name>A0A5D2QQG1_GOSTO</name>
<gene>
    <name evidence="2" type="ORF">ES332_A05G398900v1</name>
</gene>
<evidence type="ECO:0000313" key="2">
    <source>
        <dbReference type="EMBL" id="TYI30589.1"/>
    </source>
</evidence>
<feature type="transmembrane region" description="Helical" evidence="1">
    <location>
        <begin position="41"/>
        <end position="62"/>
    </location>
</feature>
<organism evidence="2 3">
    <name type="scientific">Gossypium tomentosum</name>
    <name type="common">Hawaiian cotton</name>
    <name type="synonym">Gossypium sandvicense</name>
    <dbReference type="NCBI Taxonomy" id="34277"/>
    <lineage>
        <taxon>Eukaryota</taxon>
        <taxon>Viridiplantae</taxon>
        <taxon>Streptophyta</taxon>
        <taxon>Embryophyta</taxon>
        <taxon>Tracheophyta</taxon>
        <taxon>Spermatophyta</taxon>
        <taxon>Magnoliopsida</taxon>
        <taxon>eudicotyledons</taxon>
        <taxon>Gunneridae</taxon>
        <taxon>Pentapetalae</taxon>
        <taxon>rosids</taxon>
        <taxon>malvids</taxon>
        <taxon>Malvales</taxon>
        <taxon>Malvaceae</taxon>
        <taxon>Malvoideae</taxon>
        <taxon>Gossypium</taxon>
    </lineage>
</organism>
<dbReference type="EMBL" id="CM017614">
    <property type="protein sequence ID" value="TYI30589.1"/>
    <property type="molecule type" value="Genomic_DNA"/>
</dbReference>
<keyword evidence="1" id="KW-0472">Membrane</keyword>
<keyword evidence="1" id="KW-1133">Transmembrane helix</keyword>
<keyword evidence="3" id="KW-1185">Reference proteome</keyword>
<protein>
    <submittedName>
        <fullName evidence="2">Uncharacterized protein</fullName>
    </submittedName>
</protein>
<dbReference type="Proteomes" id="UP000322667">
    <property type="component" value="Chromosome A05"/>
</dbReference>
<keyword evidence="1" id="KW-0812">Transmembrane</keyword>
<accession>A0A5D2QQG1</accession>
<evidence type="ECO:0000313" key="3">
    <source>
        <dbReference type="Proteomes" id="UP000322667"/>
    </source>
</evidence>
<dbReference type="AlphaFoldDB" id="A0A5D2QQG1"/>